<feature type="transmembrane region" description="Helical" evidence="6">
    <location>
        <begin position="30"/>
        <end position="53"/>
    </location>
</feature>
<keyword evidence="4 6" id="KW-1133">Transmembrane helix</keyword>
<evidence type="ECO:0000256" key="2">
    <source>
        <dbReference type="ARBA" id="ARBA00022448"/>
    </source>
</evidence>
<feature type="transmembrane region" description="Helical" evidence="6">
    <location>
        <begin position="98"/>
        <end position="118"/>
    </location>
</feature>
<name>A0A2W5FQL9_9BACT</name>
<dbReference type="EMBL" id="QFOT01000017">
    <property type="protein sequence ID" value="PZP56714.1"/>
    <property type="molecule type" value="Genomic_DNA"/>
</dbReference>
<proteinExistence type="predicted"/>
<gene>
    <name evidence="8" type="ORF">DI586_02790</name>
</gene>
<dbReference type="GO" id="GO:0012505">
    <property type="term" value="C:endomembrane system"/>
    <property type="evidence" value="ECO:0007669"/>
    <property type="project" value="UniProtKB-SubCell"/>
</dbReference>
<feature type="transmembrane region" description="Helical" evidence="6">
    <location>
        <begin position="167"/>
        <end position="189"/>
    </location>
</feature>
<dbReference type="PROSITE" id="PS50850">
    <property type="entry name" value="MFS"/>
    <property type="match status" value="1"/>
</dbReference>
<evidence type="ECO:0000256" key="6">
    <source>
        <dbReference type="SAM" id="Phobius"/>
    </source>
</evidence>
<feature type="transmembrane region" description="Helical" evidence="6">
    <location>
        <begin position="328"/>
        <end position="346"/>
    </location>
</feature>
<evidence type="ECO:0000313" key="9">
    <source>
        <dbReference type="Proteomes" id="UP000249739"/>
    </source>
</evidence>
<feature type="transmembrane region" description="Helical" evidence="6">
    <location>
        <begin position="124"/>
        <end position="147"/>
    </location>
</feature>
<feature type="transmembrane region" description="Helical" evidence="6">
    <location>
        <begin position="298"/>
        <end position="316"/>
    </location>
</feature>
<evidence type="ECO:0000256" key="1">
    <source>
        <dbReference type="ARBA" id="ARBA00004127"/>
    </source>
</evidence>
<reference evidence="8 9" key="1">
    <citation type="submission" date="2017-08" db="EMBL/GenBank/DDBJ databases">
        <title>Infants hospitalized years apart are colonized by the same room-sourced microbial strains.</title>
        <authorList>
            <person name="Brooks B."/>
            <person name="Olm M.R."/>
            <person name="Firek B.A."/>
            <person name="Baker R."/>
            <person name="Thomas B.C."/>
            <person name="Morowitz M.J."/>
            <person name="Banfield J.F."/>
        </authorList>
    </citation>
    <scope>NUCLEOTIDE SEQUENCE [LARGE SCALE GENOMIC DNA]</scope>
    <source>
        <strain evidence="8">S2_006_000_R2_64</strain>
    </source>
</reference>
<feature type="transmembrane region" description="Helical" evidence="6">
    <location>
        <begin position="265"/>
        <end position="286"/>
    </location>
</feature>
<feature type="transmembrane region" description="Helical" evidence="6">
    <location>
        <begin position="209"/>
        <end position="229"/>
    </location>
</feature>
<sequence>MLCDWRRAISYSRFLSVRGIKRNKKPAWSWAFYDWANSAFATLILTFVFSTYFSQSVSVDPVEGASRWSYAVSVSGLLLIFLGPLCGAIADHTGRLKLWIFLSQLVCLGGTMLMVLGVPQSETVTIFLVLAGLVLANVGFELGIVFYNALLPNVASSQDLGRVSSRAWAMGYAGGLLSLVLMLVLFIGIGGQTPFISLPKEGGWHVRMVVPFVILWFALFSLPLFLHVADKPKTGIAAGAALRRGWASLQVAFANLKTDIKWRQFLIGSALYRDGLNTLFAMGGIYAAQNYGLQISEVMMFGIGMNVTAGLGAFAASFIEDRFGSFRIVRISLIGLLVTGSCILISDSKLMFFASALSLGLFVGPVQSASRTLVSRLSNENVITENYGLYALTGRAAAFLGPFCYALATDVFQTQNAGIATILLFWMLGLVLVRKLD</sequence>
<evidence type="ECO:0000256" key="4">
    <source>
        <dbReference type="ARBA" id="ARBA00022989"/>
    </source>
</evidence>
<dbReference type="Pfam" id="PF11700">
    <property type="entry name" value="ATG22"/>
    <property type="match status" value="1"/>
</dbReference>
<dbReference type="GO" id="GO:0022857">
    <property type="term" value="F:transmembrane transporter activity"/>
    <property type="evidence" value="ECO:0007669"/>
    <property type="project" value="InterPro"/>
</dbReference>
<organism evidence="8 9">
    <name type="scientific">Micavibrio aeruginosavorus</name>
    <dbReference type="NCBI Taxonomy" id="349221"/>
    <lineage>
        <taxon>Bacteria</taxon>
        <taxon>Pseudomonadati</taxon>
        <taxon>Bdellovibrionota</taxon>
        <taxon>Bdellovibrionia</taxon>
        <taxon>Bdellovibrionales</taxon>
        <taxon>Pseudobdellovibrionaceae</taxon>
        <taxon>Micavibrio</taxon>
    </lineage>
</organism>
<evidence type="ECO:0000256" key="3">
    <source>
        <dbReference type="ARBA" id="ARBA00022692"/>
    </source>
</evidence>
<dbReference type="PANTHER" id="PTHR23519:SF1">
    <property type="entry name" value="AUTOPHAGY-RELATED PROTEIN 22"/>
    <property type="match status" value="1"/>
</dbReference>
<dbReference type="InterPro" id="IPR036259">
    <property type="entry name" value="MFS_trans_sf"/>
</dbReference>
<keyword evidence="2" id="KW-0813">Transport</keyword>
<feature type="domain" description="Major facilitator superfamily (MFS) profile" evidence="7">
    <location>
        <begin position="1"/>
        <end position="437"/>
    </location>
</feature>
<dbReference type="InterPro" id="IPR050495">
    <property type="entry name" value="ATG22/LtaA_families"/>
</dbReference>
<accession>A0A2W5FQL9</accession>
<dbReference type="InterPro" id="IPR020846">
    <property type="entry name" value="MFS_dom"/>
</dbReference>
<dbReference type="SUPFAM" id="SSF103473">
    <property type="entry name" value="MFS general substrate transporter"/>
    <property type="match status" value="1"/>
</dbReference>
<keyword evidence="5 6" id="KW-0472">Membrane</keyword>
<comment type="caution">
    <text evidence="8">The sequence shown here is derived from an EMBL/GenBank/DDBJ whole genome shotgun (WGS) entry which is preliminary data.</text>
</comment>
<feature type="transmembrane region" description="Helical" evidence="6">
    <location>
        <begin position="352"/>
        <end position="374"/>
    </location>
</feature>
<keyword evidence="3 6" id="KW-0812">Transmembrane</keyword>
<feature type="transmembrane region" description="Helical" evidence="6">
    <location>
        <begin position="68"/>
        <end position="86"/>
    </location>
</feature>
<evidence type="ECO:0000259" key="7">
    <source>
        <dbReference type="PROSITE" id="PS50850"/>
    </source>
</evidence>
<feature type="transmembrane region" description="Helical" evidence="6">
    <location>
        <begin position="386"/>
        <end position="408"/>
    </location>
</feature>
<dbReference type="AlphaFoldDB" id="A0A2W5FQL9"/>
<comment type="subcellular location">
    <subcellularLocation>
        <location evidence="1">Endomembrane system</location>
        <topology evidence="1">Multi-pass membrane protein</topology>
    </subcellularLocation>
</comment>
<dbReference type="Gene3D" id="1.20.1250.20">
    <property type="entry name" value="MFS general substrate transporter like domains"/>
    <property type="match status" value="1"/>
</dbReference>
<dbReference type="InterPro" id="IPR024671">
    <property type="entry name" value="Atg22-like"/>
</dbReference>
<dbReference type="Proteomes" id="UP000249739">
    <property type="component" value="Unassembled WGS sequence"/>
</dbReference>
<evidence type="ECO:0000313" key="8">
    <source>
        <dbReference type="EMBL" id="PZP56714.1"/>
    </source>
</evidence>
<dbReference type="PANTHER" id="PTHR23519">
    <property type="entry name" value="AUTOPHAGY-RELATED PROTEIN 22"/>
    <property type="match status" value="1"/>
</dbReference>
<evidence type="ECO:0000256" key="5">
    <source>
        <dbReference type="ARBA" id="ARBA00023136"/>
    </source>
</evidence>
<protein>
    <submittedName>
        <fullName evidence="8">MFS transporter</fullName>
    </submittedName>
</protein>
<feature type="transmembrane region" description="Helical" evidence="6">
    <location>
        <begin position="414"/>
        <end position="433"/>
    </location>
</feature>